<dbReference type="Ensembl" id="ENSCHIT00010025197.1">
    <property type="protein sequence ID" value="ENSCHIP00010017976.1"/>
    <property type="gene ID" value="ENSCHIG00010013167.1"/>
</dbReference>
<dbReference type="Proteomes" id="UP000291000">
    <property type="component" value="Chromosome 6"/>
</dbReference>
<dbReference type="OMA" id="APFRVAW"/>
<keyword evidence="3" id="KW-1185">Reference proteome</keyword>
<dbReference type="Ensembl" id="ENSCHIT00000005826.1">
    <property type="protein sequence ID" value="ENSCHIP00000001984.1"/>
    <property type="gene ID" value="ENSCHIG00000004370.1"/>
</dbReference>
<evidence type="ECO:0000313" key="1">
    <source>
        <dbReference type="Ensembl" id="ENSCHIP00000001984.1"/>
    </source>
</evidence>
<protein>
    <submittedName>
        <fullName evidence="1">Uncharacterized protein</fullName>
    </submittedName>
</protein>
<evidence type="ECO:0000313" key="4">
    <source>
        <dbReference type="Proteomes" id="UP000694566"/>
    </source>
</evidence>
<reference evidence="2 4" key="2">
    <citation type="submission" date="2019-03" db="EMBL/GenBank/DDBJ databases">
        <title>Genome sequencing and reference-guided assembly of Black Bengal Goat (Capra hircus).</title>
        <authorList>
            <person name="Siddiki A.Z."/>
            <person name="Baten A."/>
            <person name="Billah M."/>
            <person name="Alam M.A.U."/>
            <person name="Shawrob K.S.M."/>
            <person name="Saha S."/>
            <person name="Chowdhury M."/>
            <person name="Rahman A.H."/>
            <person name="Stear M."/>
            <person name="Miah G."/>
            <person name="Das G.B."/>
            <person name="Hossain M.M."/>
            <person name="Kumkum M."/>
            <person name="Islam M.S."/>
            <person name="Mollah A.M."/>
            <person name="Ahsan A."/>
            <person name="Tusar F."/>
            <person name="Khan M.K.I."/>
        </authorList>
    </citation>
    <scope>NUCLEOTIDE SEQUENCE [LARGE SCALE GENOMIC DNA]</scope>
</reference>
<name>A0A452DQD4_CAPHI</name>
<dbReference type="EMBL" id="LWLT01000006">
    <property type="status" value="NOT_ANNOTATED_CDS"/>
    <property type="molecule type" value="Genomic_DNA"/>
</dbReference>
<dbReference type="Bgee" id="ENSCHIG00000004370">
    <property type="expression patterns" value="Expressed in prefrontal cortex and 17 other cell types or tissues"/>
</dbReference>
<accession>A0A452DQD4</accession>
<evidence type="ECO:0000313" key="2">
    <source>
        <dbReference type="Ensembl" id="ENSCHIP00010017976.1"/>
    </source>
</evidence>
<dbReference type="AlphaFoldDB" id="A0A452DQD4"/>
<reference evidence="1 3" key="1">
    <citation type="submission" date="2016-04" db="EMBL/GenBank/DDBJ databases">
        <title>Polished mammalian reference genomes with single-molecule sequencing and chromosome conformation capture applied to the Capra hircus genome.</title>
        <authorList>
            <person name="Bickhart D.M."/>
            <person name="Koren S."/>
            <person name="Rosen B."/>
            <person name="Hastie A."/>
            <person name="Liachko I."/>
            <person name="Sullivan S.T."/>
            <person name="Burton J."/>
            <person name="Sayre B.L."/>
            <person name="Huson H.J."/>
            <person name="Lee J."/>
            <person name="Lam E."/>
            <person name="Kelley C.M."/>
            <person name="Hutchison J.L."/>
            <person name="Zhou Y."/>
            <person name="Sun J."/>
            <person name="Crisa A."/>
            <person name="Schwartz J.C."/>
            <person name="Hammond J.A."/>
            <person name="Schroeder S.G."/>
            <person name="Liu G.E."/>
            <person name="Dunham M."/>
            <person name="Shendure J."/>
            <person name="Sonstegard T.S."/>
            <person name="Phillippy A.M."/>
            <person name="Van Tassell C.P."/>
            <person name="Smith T.P."/>
        </authorList>
    </citation>
    <scope>NUCLEOTIDE SEQUENCE [LARGE SCALE GENOMIC DNA]</scope>
</reference>
<organism evidence="1 3">
    <name type="scientific">Capra hircus</name>
    <name type="common">Goat</name>
    <dbReference type="NCBI Taxonomy" id="9925"/>
    <lineage>
        <taxon>Eukaryota</taxon>
        <taxon>Metazoa</taxon>
        <taxon>Chordata</taxon>
        <taxon>Craniata</taxon>
        <taxon>Vertebrata</taxon>
        <taxon>Euteleostomi</taxon>
        <taxon>Mammalia</taxon>
        <taxon>Eutheria</taxon>
        <taxon>Laurasiatheria</taxon>
        <taxon>Artiodactyla</taxon>
        <taxon>Ruminantia</taxon>
        <taxon>Pecora</taxon>
        <taxon>Bovidae</taxon>
        <taxon>Caprinae</taxon>
        <taxon>Capra</taxon>
    </lineage>
</organism>
<proteinExistence type="predicted"/>
<evidence type="ECO:0000313" key="3">
    <source>
        <dbReference type="Proteomes" id="UP000291000"/>
    </source>
</evidence>
<sequence length="70" mass="7655">MGSVRVVSLTVLVNQPQQQPETQELGICFRYSGMGVALLNVRLNCLVANCSAPFRVACSLESRLGLRRGF</sequence>
<reference evidence="1" key="3">
    <citation type="submission" date="2025-05" db="UniProtKB">
        <authorList>
            <consortium name="Ensembl"/>
        </authorList>
    </citation>
    <scope>IDENTIFICATION</scope>
</reference>
<dbReference type="GeneTree" id="ENSGT00990000204159"/>